<organism evidence="3 4">
    <name type="scientific">Prorocentrum cordatum</name>
    <dbReference type="NCBI Taxonomy" id="2364126"/>
    <lineage>
        <taxon>Eukaryota</taxon>
        <taxon>Sar</taxon>
        <taxon>Alveolata</taxon>
        <taxon>Dinophyceae</taxon>
        <taxon>Prorocentrales</taxon>
        <taxon>Prorocentraceae</taxon>
        <taxon>Prorocentrum</taxon>
    </lineage>
</organism>
<dbReference type="Gene3D" id="2.170.16.10">
    <property type="entry name" value="Hedgehog/Intein (Hint) domain"/>
    <property type="match status" value="1"/>
</dbReference>
<evidence type="ECO:0000256" key="1">
    <source>
        <dbReference type="SAM" id="MobiDB-lite"/>
    </source>
</evidence>
<comment type="caution">
    <text evidence="3">The sequence shown here is derived from an EMBL/GenBank/DDBJ whole genome shotgun (WGS) entry which is preliminary data.</text>
</comment>
<feature type="transmembrane region" description="Helical" evidence="2">
    <location>
        <begin position="133"/>
        <end position="154"/>
    </location>
</feature>
<feature type="transmembrane region" description="Helical" evidence="2">
    <location>
        <begin position="174"/>
        <end position="192"/>
    </location>
</feature>
<feature type="transmembrane region" description="Helical" evidence="2">
    <location>
        <begin position="197"/>
        <end position="216"/>
    </location>
</feature>
<evidence type="ECO:0000313" key="3">
    <source>
        <dbReference type="EMBL" id="CAK0792358.1"/>
    </source>
</evidence>
<feature type="transmembrane region" description="Helical" evidence="2">
    <location>
        <begin position="63"/>
        <end position="80"/>
    </location>
</feature>
<reference evidence="3" key="1">
    <citation type="submission" date="2023-10" db="EMBL/GenBank/DDBJ databases">
        <authorList>
            <person name="Chen Y."/>
            <person name="Shah S."/>
            <person name="Dougan E. K."/>
            <person name="Thang M."/>
            <person name="Chan C."/>
        </authorList>
    </citation>
    <scope>NUCLEOTIDE SEQUENCE [LARGE SCALE GENOMIC DNA]</scope>
</reference>
<sequence length="518" mass="54826">MDAGTPPWRATGRGLRRGLARATRRLGPDGEIDGWTLSFADPRVESGFLSSSREQLRSSFRRVVVVILCGAASAVHFHTSGVAEHGNQMQEASFLKMLQVALQVACYSVELSVLLAAIALSGHGLIRTRGMEAWAVVVIIVSEVHTCINIRHYLARAFGYEDPSAVYGVDLSGTDAPFLLGLILCVAGAGVMVRWKLFVPIALASVLGYAAAAYLLGSPDMTMVTTNLLFFTCIVLVMCSGKRSSEIQARLLHLSYLREKGMRVQAEFSLECLQDRADLVAELGSSFAAASSHVPGGAAAPLRPGSPRYASSEPAVSEAARPGQGAVSQGPGGLPLEASVWVEGQAGSCLLRDLGQGQRVLCYDTLGRSIRYAQVLEMHVKFLAAAWINVGLDDGTQLAMTADQPVQPADRREVVRAADLSPGVDRVVVHRVATAPVAVKEVSRQPEAGSALGWAHLAVQQPERHMVLVAGPGAGSPQDARSMAVYSAGLGAGPHGRAAPEQDASPRMARARSVPPQC</sequence>
<keyword evidence="2" id="KW-0472">Membrane</keyword>
<proteinExistence type="predicted"/>
<accession>A0ABN9PHE7</accession>
<evidence type="ECO:0000313" key="4">
    <source>
        <dbReference type="Proteomes" id="UP001189429"/>
    </source>
</evidence>
<evidence type="ECO:0000256" key="2">
    <source>
        <dbReference type="SAM" id="Phobius"/>
    </source>
</evidence>
<protein>
    <submittedName>
        <fullName evidence="3">Uncharacterized protein</fullName>
    </submittedName>
</protein>
<keyword evidence="4" id="KW-1185">Reference proteome</keyword>
<feature type="transmembrane region" description="Helical" evidence="2">
    <location>
        <begin position="222"/>
        <end position="241"/>
    </location>
</feature>
<feature type="transmembrane region" description="Helical" evidence="2">
    <location>
        <begin position="100"/>
        <end position="121"/>
    </location>
</feature>
<keyword evidence="2" id="KW-0812">Transmembrane</keyword>
<keyword evidence="2" id="KW-1133">Transmembrane helix</keyword>
<dbReference type="EMBL" id="CAUYUJ010000761">
    <property type="protein sequence ID" value="CAK0792358.1"/>
    <property type="molecule type" value="Genomic_DNA"/>
</dbReference>
<dbReference type="Proteomes" id="UP001189429">
    <property type="component" value="Unassembled WGS sequence"/>
</dbReference>
<gene>
    <name evidence="3" type="ORF">PCOR1329_LOCUS2990</name>
</gene>
<feature type="region of interest" description="Disordered" evidence="1">
    <location>
        <begin position="291"/>
        <end position="330"/>
    </location>
</feature>
<feature type="region of interest" description="Disordered" evidence="1">
    <location>
        <begin position="488"/>
        <end position="518"/>
    </location>
</feature>
<name>A0ABN9PHE7_9DINO</name>